<dbReference type="Proteomes" id="UP000308196">
    <property type="component" value="Chromosome"/>
</dbReference>
<evidence type="ECO:0000313" key="5">
    <source>
        <dbReference type="Proteomes" id="UP001566204"/>
    </source>
</evidence>
<dbReference type="Gene3D" id="3.40.1440.10">
    <property type="entry name" value="GIY-YIG endonuclease"/>
    <property type="match status" value="1"/>
</dbReference>
<evidence type="ECO:0008006" key="6">
    <source>
        <dbReference type="Google" id="ProtNLM"/>
    </source>
</evidence>
<accession>A0A4U9W6J0</accession>
<evidence type="ECO:0000313" key="2">
    <source>
        <dbReference type="EMBL" id="MEZ0451457.1"/>
    </source>
</evidence>
<dbReference type="RefSeq" id="WP_028068528.1">
    <property type="nucleotide sequence ID" value="NZ_CP141191.1"/>
</dbReference>
<evidence type="ECO:0000313" key="3">
    <source>
        <dbReference type="EMBL" id="VTR54403.1"/>
    </source>
</evidence>
<dbReference type="KEGG" id="stha:NCTC11429_05062"/>
<dbReference type="AlphaFoldDB" id="A0A4U9W6J0"/>
<dbReference type="GeneID" id="78465611"/>
<evidence type="ECO:0000313" key="4">
    <source>
        <dbReference type="Proteomes" id="UP000308196"/>
    </source>
</evidence>
<dbReference type="EMBL" id="JBEOQB010000002">
    <property type="protein sequence ID" value="MEZ0451457.1"/>
    <property type="molecule type" value="Genomic_DNA"/>
</dbReference>
<sequence>MGNFIVYILTDNNRNHFKIDFTSNIIRTAIELQQSSNFIFQQGPDLTRIIYCETFPSLGAARKKIQELQRFTRMQIERIIRKHNPNWNNLFQQPQQGYPKSTSHYAA</sequence>
<dbReference type="Proteomes" id="UP001566204">
    <property type="component" value="Unassembled WGS sequence"/>
</dbReference>
<protein>
    <recommendedName>
        <fullName evidence="6">Endonuclease</fullName>
    </recommendedName>
</protein>
<gene>
    <name evidence="2" type="ORF">ABTW24_07605</name>
    <name evidence="3" type="ORF">NCTC11429_05062</name>
</gene>
<evidence type="ECO:0000256" key="1">
    <source>
        <dbReference type="SAM" id="MobiDB-lite"/>
    </source>
</evidence>
<dbReference type="InterPro" id="IPR035901">
    <property type="entry name" value="GIY-YIG_endonuc_sf"/>
</dbReference>
<dbReference type="EMBL" id="LR590484">
    <property type="protein sequence ID" value="VTR54403.1"/>
    <property type="molecule type" value="Genomic_DNA"/>
</dbReference>
<organism evidence="3 4">
    <name type="scientific">Sphingobacterium thalpophilum</name>
    <dbReference type="NCBI Taxonomy" id="259"/>
    <lineage>
        <taxon>Bacteria</taxon>
        <taxon>Pseudomonadati</taxon>
        <taxon>Bacteroidota</taxon>
        <taxon>Sphingobacteriia</taxon>
        <taxon>Sphingobacteriales</taxon>
        <taxon>Sphingobacteriaceae</taxon>
        <taxon>Sphingobacterium</taxon>
    </lineage>
</organism>
<name>A0A4U9W6J0_9SPHI</name>
<dbReference type="STRING" id="1123265.GCA_000686625_00399"/>
<feature type="region of interest" description="Disordered" evidence="1">
    <location>
        <begin position="87"/>
        <end position="107"/>
    </location>
</feature>
<reference evidence="2 5" key="2">
    <citation type="submission" date="2024-06" db="EMBL/GenBank/DDBJ databases">
        <title>Soil Sphingobacterium thalpophilum.</title>
        <authorList>
            <person name="Yang J."/>
            <person name="Li J."/>
        </authorList>
    </citation>
    <scope>NUCLEOTIDE SEQUENCE [LARGE SCALE GENOMIC DNA]</scope>
    <source>
        <strain evidence="2 5">22g91tb</strain>
    </source>
</reference>
<keyword evidence="5" id="KW-1185">Reference proteome</keyword>
<proteinExistence type="predicted"/>
<reference evidence="3 4" key="1">
    <citation type="submission" date="2019-05" db="EMBL/GenBank/DDBJ databases">
        <authorList>
            <consortium name="Pathogen Informatics"/>
        </authorList>
    </citation>
    <scope>NUCLEOTIDE SEQUENCE [LARGE SCALE GENOMIC DNA]</scope>
    <source>
        <strain evidence="3 4">NCTC11429</strain>
    </source>
</reference>